<evidence type="ECO:0000313" key="3">
    <source>
        <dbReference type="Proteomes" id="UP000050437"/>
    </source>
</evidence>
<gene>
    <name evidence="2" type="ORF">HB13667_05995</name>
</gene>
<keyword evidence="1" id="KW-0472">Membrane</keyword>
<sequence length="111" mass="11748">MPNMPDKPDTWAVLLAWLSQHAPLLYAAGLSFVMALLRIIYGGGTRRQAVLEASLCMLLTAGAFPLLEYFGLPQNLAAGLGGGIGFIGVKKIADLADRFADFKLPSKGAGQ</sequence>
<protein>
    <submittedName>
        <fullName evidence="2">Holin</fullName>
    </submittedName>
</protein>
<evidence type="ECO:0000313" key="2">
    <source>
        <dbReference type="EMBL" id="KPM67594.1"/>
    </source>
</evidence>
<dbReference type="Pfam" id="PF05106">
    <property type="entry name" value="Phage_holin_3_1"/>
    <property type="match status" value="1"/>
</dbReference>
<evidence type="ECO:0000256" key="1">
    <source>
        <dbReference type="SAM" id="Phobius"/>
    </source>
</evidence>
<dbReference type="AlphaFoldDB" id="A0A0P7DPQ8"/>
<keyword evidence="1" id="KW-1133">Transmembrane helix</keyword>
<feature type="transmembrane region" description="Helical" evidence="1">
    <location>
        <begin position="12"/>
        <end position="37"/>
    </location>
</feature>
<comment type="caution">
    <text evidence="2">The sequence shown here is derived from an EMBL/GenBank/DDBJ whole genome shotgun (WGS) entry which is preliminary data.</text>
</comment>
<reference evidence="2 3" key="1">
    <citation type="submission" date="2015-10" db="EMBL/GenBank/DDBJ databases">
        <title>Pseudomonas putida clinical strains.</title>
        <authorList>
            <person name="Molina L."/>
            <person name="Udaondo Z."/>
        </authorList>
    </citation>
    <scope>NUCLEOTIDE SEQUENCE [LARGE SCALE GENOMIC DNA]</scope>
    <source>
        <strain evidence="2 3">HB13667</strain>
    </source>
</reference>
<organism evidence="2 3">
    <name type="scientific">Pseudomonas putida</name>
    <name type="common">Arthrobacter siderocapsulatus</name>
    <dbReference type="NCBI Taxonomy" id="303"/>
    <lineage>
        <taxon>Bacteria</taxon>
        <taxon>Pseudomonadati</taxon>
        <taxon>Pseudomonadota</taxon>
        <taxon>Gammaproteobacteria</taxon>
        <taxon>Pseudomonadales</taxon>
        <taxon>Pseudomonadaceae</taxon>
        <taxon>Pseudomonas</taxon>
    </lineage>
</organism>
<accession>A0A0P7DPQ8</accession>
<proteinExistence type="predicted"/>
<keyword evidence="1" id="KW-0812">Transmembrane</keyword>
<dbReference type="InterPro" id="IPR006481">
    <property type="entry name" value="Phage_lambda_GpS_holin"/>
</dbReference>
<dbReference type="NCBIfam" id="TIGR01594">
    <property type="entry name" value="holin_lambda"/>
    <property type="match status" value="1"/>
</dbReference>
<dbReference type="RefSeq" id="WP_054572268.1">
    <property type="nucleotide sequence ID" value="NZ_LKKS01000033.1"/>
</dbReference>
<dbReference type="Proteomes" id="UP000050437">
    <property type="component" value="Unassembled WGS sequence"/>
</dbReference>
<name>A0A0P7DPQ8_PSEPU</name>
<dbReference type="EMBL" id="LKKS01000033">
    <property type="protein sequence ID" value="KPM67594.1"/>
    <property type="molecule type" value="Genomic_DNA"/>
</dbReference>
<feature type="transmembrane region" description="Helical" evidence="1">
    <location>
        <begin position="49"/>
        <end position="67"/>
    </location>
</feature>